<sequence>MISCTDSSTTTRNYRILNDTDHTVELRFYKASTATSERSFVFKVVIEGEGLVLERTLKTYPPDTNGPTDVYEADSVAVVFNGERVEGHIFIEPISGSIMNLGDYERNGVQFTYTITEENYTNATPCDGSCN</sequence>
<organism evidence="1 2">
    <name type="scientific">Flagellimonas iocasae</name>
    <dbReference type="NCBI Taxonomy" id="2055905"/>
    <lineage>
        <taxon>Bacteria</taxon>
        <taxon>Pseudomonadati</taxon>
        <taxon>Bacteroidota</taxon>
        <taxon>Flavobacteriia</taxon>
        <taxon>Flavobacteriales</taxon>
        <taxon>Flavobacteriaceae</taxon>
        <taxon>Flagellimonas</taxon>
    </lineage>
</organism>
<gene>
    <name evidence="1" type="ORF">ACFSJE_09910</name>
</gene>
<dbReference type="RefSeq" id="WP_379830815.1">
    <property type="nucleotide sequence ID" value="NZ_JBHUHU010000003.1"/>
</dbReference>
<protein>
    <submittedName>
        <fullName evidence="1">Uncharacterized protein</fullName>
    </submittedName>
</protein>
<evidence type="ECO:0000313" key="2">
    <source>
        <dbReference type="Proteomes" id="UP001597342"/>
    </source>
</evidence>
<proteinExistence type="predicted"/>
<dbReference type="Proteomes" id="UP001597342">
    <property type="component" value="Unassembled WGS sequence"/>
</dbReference>
<evidence type="ECO:0000313" key="1">
    <source>
        <dbReference type="EMBL" id="MFD2100089.1"/>
    </source>
</evidence>
<accession>A0ABW4XXY6</accession>
<name>A0ABW4XXY6_9FLAO</name>
<keyword evidence="2" id="KW-1185">Reference proteome</keyword>
<dbReference type="EMBL" id="JBHUHU010000003">
    <property type="protein sequence ID" value="MFD2100089.1"/>
    <property type="molecule type" value="Genomic_DNA"/>
</dbReference>
<reference evidence="2" key="1">
    <citation type="journal article" date="2019" name="Int. J. Syst. Evol. Microbiol.">
        <title>The Global Catalogue of Microorganisms (GCM) 10K type strain sequencing project: providing services to taxonomists for standard genome sequencing and annotation.</title>
        <authorList>
            <consortium name="The Broad Institute Genomics Platform"/>
            <consortium name="The Broad Institute Genome Sequencing Center for Infectious Disease"/>
            <person name="Wu L."/>
            <person name="Ma J."/>
        </authorList>
    </citation>
    <scope>NUCLEOTIDE SEQUENCE [LARGE SCALE GENOMIC DNA]</scope>
    <source>
        <strain evidence="2">JCM 3389</strain>
    </source>
</reference>
<comment type="caution">
    <text evidence="1">The sequence shown here is derived from an EMBL/GenBank/DDBJ whole genome shotgun (WGS) entry which is preliminary data.</text>
</comment>